<dbReference type="InterPro" id="IPR001680">
    <property type="entry name" value="WD40_rpt"/>
</dbReference>
<comment type="caution">
    <text evidence="2">The sequence shown here is derived from an EMBL/GenBank/DDBJ whole genome shotgun (WGS) entry which is preliminary data.</text>
</comment>
<dbReference type="Proteomes" id="UP000076154">
    <property type="component" value="Unassembled WGS sequence"/>
</dbReference>
<accession>A0A369JER2</accession>
<feature type="repeat" description="WD" evidence="1">
    <location>
        <begin position="16"/>
        <end position="57"/>
    </location>
</feature>
<dbReference type="EMBL" id="LUEZ02000113">
    <property type="protein sequence ID" value="RDB17346.1"/>
    <property type="molecule type" value="Genomic_DNA"/>
</dbReference>
<gene>
    <name evidence="2" type="ORF">Hypma_001997</name>
</gene>
<dbReference type="GO" id="GO:0032040">
    <property type="term" value="C:small-subunit processome"/>
    <property type="evidence" value="ECO:0007669"/>
    <property type="project" value="TreeGrafter"/>
</dbReference>
<dbReference type="Gene3D" id="2.130.10.10">
    <property type="entry name" value="YVTN repeat-like/Quinoprotein amine dehydrogenase"/>
    <property type="match status" value="1"/>
</dbReference>
<evidence type="ECO:0000313" key="2">
    <source>
        <dbReference type="EMBL" id="RDB17346.1"/>
    </source>
</evidence>
<dbReference type="InterPro" id="IPR015943">
    <property type="entry name" value="WD40/YVTN_repeat-like_dom_sf"/>
</dbReference>
<dbReference type="PANTHER" id="PTHR22851:SF0">
    <property type="entry name" value="DDB1- AND CUL4-ASSOCIATED FACTOR 13"/>
    <property type="match status" value="1"/>
</dbReference>
<dbReference type="STRING" id="39966.A0A369JER2"/>
<dbReference type="PROSITE" id="PS50082">
    <property type="entry name" value="WD_REPEATS_2"/>
    <property type="match status" value="1"/>
</dbReference>
<organism evidence="2 3">
    <name type="scientific">Hypsizygus marmoreus</name>
    <name type="common">White beech mushroom</name>
    <name type="synonym">Agaricus marmoreus</name>
    <dbReference type="NCBI Taxonomy" id="39966"/>
    <lineage>
        <taxon>Eukaryota</taxon>
        <taxon>Fungi</taxon>
        <taxon>Dikarya</taxon>
        <taxon>Basidiomycota</taxon>
        <taxon>Agaricomycotina</taxon>
        <taxon>Agaricomycetes</taxon>
        <taxon>Agaricomycetidae</taxon>
        <taxon>Agaricales</taxon>
        <taxon>Tricholomatineae</taxon>
        <taxon>Lyophyllaceae</taxon>
        <taxon>Hypsizygus</taxon>
    </lineage>
</organism>
<dbReference type="InParanoid" id="A0A369JER2"/>
<evidence type="ECO:0000313" key="3">
    <source>
        <dbReference type="Proteomes" id="UP000076154"/>
    </source>
</evidence>
<protein>
    <submittedName>
        <fullName evidence="2">Uncharacterized protein</fullName>
    </submittedName>
</protein>
<proteinExistence type="predicted"/>
<reference evidence="2" key="1">
    <citation type="submission" date="2018-04" db="EMBL/GenBank/DDBJ databases">
        <title>Whole genome sequencing of Hypsizygus marmoreus.</title>
        <authorList>
            <person name="Choi I.-G."/>
            <person name="Min B."/>
            <person name="Kim J.-G."/>
            <person name="Kim S."/>
            <person name="Oh Y.-L."/>
            <person name="Kong W.-S."/>
            <person name="Park H."/>
            <person name="Jeong J."/>
            <person name="Song E.-S."/>
        </authorList>
    </citation>
    <scope>NUCLEOTIDE SEQUENCE [LARGE SCALE GENOMIC DNA]</scope>
    <source>
        <strain evidence="2">51987-8</strain>
    </source>
</reference>
<dbReference type="AlphaFoldDB" id="A0A369JER2"/>
<evidence type="ECO:0000256" key="1">
    <source>
        <dbReference type="PROSITE-ProRule" id="PRU00221"/>
    </source>
</evidence>
<dbReference type="GO" id="GO:0000462">
    <property type="term" value="P:maturation of SSU-rRNA from tricistronic rRNA transcript (SSU-rRNA, 5.8S rRNA, LSU-rRNA)"/>
    <property type="evidence" value="ECO:0007669"/>
    <property type="project" value="TreeGrafter"/>
</dbReference>
<keyword evidence="3" id="KW-1185">Reference proteome</keyword>
<name>A0A369JER2_HYPMA</name>
<keyword evidence="1" id="KW-0853">WD repeat</keyword>
<dbReference type="OrthoDB" id="10249065at2759"/>
<sequence>MSLVRQWRLGQCSADMEKNARMVSSSIFSGDARFILTGSDDGHFRVWKAEGSDKLGVIAPHERAAMEYNKRLQGALENGHSSREGSQACSSHNICIEIQTDSVGCAVFQGEVAEKTCSTWGDETQLSQQHDGDSEETPKTPIAYCRRVDYLALALIEMLLHIVPPAQDDFHEEQHTTPQISALIAYILE</sequence>
<dbReference type="PANTHER" id="PTHR22851">
    <property type="entry name" value="U3 SMALL NUCLEOLAR RNA U3 SNORNA ASSOCIATED PROTEIN"/>
    <property type="match status" value="1"/>
</dbReference>
<dbReference type="InterPro" id="IPR051733">
    <property type="entry name" value="WD_repeat_DCAF13/WDSOF1"/>
</dbReference>